<keyword evidence="5" id="KW-0808">Transferase</keyword>
<evidence type="ECO:0000259" key="4">
    <source>
        <dbReference type="PROSITE" id="PS51371"/>
    </source>
</evidence>
<keyword evidence="6" id="KW-1185">Reference proteome</keyword>
<feature type="domain" description="CBS" evidence="4">
    <location>
        <begin position="90"/>
        <end position="150"/>
    </location>
</feature>
<keyword evidence="5" id="KW-0418">Kinase</keyword>
<dbReference type="CDD" id="cd17774">
    <property type="entry name" value="CBS_two-component_sensor_histidine_kinase_repeat2"/>
    <property type="match status" value="1"/>
</dbReference>
<dbReference type="CDD" id="cd04620">
    <property type="entry name" value="CBS_two-component_sensor_histidine_kinase_repeat1"/>
    <property type="match status" value="1"/>
</dbReference>
<dbReference type="Proteomes" id="UP000218418">
    <property type="component" value="Chromosome"/>
</dbReference>
<dbReference type="OrthoDB" id="415806at2"/>
<dbReference type="EMBL" id="AP018227">
    <property type="protein sequence ID" value="BAY83531.1"/>
    <property type="molecule type" value="Genomic_DNA"/>
</dbReference>
<dbReference type="PANTHER" id="PTHR43080">
    <property type="entry name" value="CBS DOMAIN-CONTAINING PROTEIN CBSX3, MITOCHONDRIAL"/>
    <property type="match status" value="1"/>
</dbReference>
<accession>A0A1Z4LQT2</accession>
<reference evidence="5 6" key="1">
    <citation type="submission" date="2017-06" db="EMBL/GenBank/DDBJ databases">
        <title>Genome sequencing of cyanobaciteial culture collection at National Institute for Environmental Studies (NIES).</title>
        <authorList>
            <person name="Hirose Y."/>
            <person name="Shimura Y."/>
            <person name="Fujisawa T."/>
            <person name="Nakamura Y."/>
            <person name="Kawachi M."/>
        </authorList>
    </citation>
    <scope>NUCLEOTIDE SEQUENCE [LARGE SCALE GENOMIC DNA]</scope>
    <source>
        <strain evidence="5 6">NIES-267</strain>
    </source>
</reference>
<organism evidence="5 6">
    <name type="scientific">Calothrix parasitica NIES-267</name>
    <dbReference type="NCBI Taxonomy" id="1973488"/>
    <lineage>
        <taxon>Bacteria</taxon>
        <taxon>Bacillati</taxon>
        <taxon>Cyanobacteriota</taxon>
        <taxon>Cyanophyceae</taxon>
        <taxon>Nostocales</taxon>
        <taxon>Calotrichaceae</taxon>
        <taxon>Calothrix</taxon>
    </lineage>
</organism>
<dbReference type="AlphaFoldDB" id="A0A1Z4LQT2"/>
<keyword evidence="3" id="KW-0175">Coiled coil</keyword>
<dbReference type="SMART" id="SM00116">
    <property type="entry name" value="CBS"/>
    <property type="match status" value="4"/>
</dbReference>
<dbReference type="SUPFAM" id="SSF54631">
    <property type="entry name" value="CBS-domain pair"/>
    <property type="match status" value="2"/>
</dbReference>
<evidence type="ECO:0000313" key="6">
    <source>
        <dbReference type="Proteomes" id="UP000218418"/>
    </source>
</evidence>
<gene>
    <name evidence="5" type="ORF">NIES267_30200</name>
</gene>
<dbReference type="PANTHER" id="PTHR43080:SF2">
    <property type="entry name" value="CBS DOMAIN-CONTAINING PROTEIN"/>
    <property type="match status" value="1"/>
</dbReference>
<proteinExistence type="predicted"/>
<feature type="domain" description="CBS" evidence="4">
    <location>
        <begin position="231"/>
        <end position="288"/>
    </location>
</feature>
<dbReference type="InterPro" id="IPR051257">
    <property type="entry name" value="Diverse_CBS-Domain"/>
</dbReference>
<evidence type="ECO:0000313" key="5">
    <source>
        <dbReference type="EMBL" id="BAY83531.1"/>
    </source>
</evidence>
<sequence length="317" mass="35928">MNLDAPLIDSAIERKPIVVSPQTPLLEIILLMNQHQVHIESDSQKNSPSSCSCVLVMEGKELLGIFTERDIVRLTAKDVNFEQLKVAEVMIQPVITLDKSAFNDIFAVLFLFRRYRIRHLPILDDNSQIIGIVSPESIRKVLRPDNFLKMRRVADVMTNNVISAPTTASVLEIAQLMAERKVSCVVITLDDSEEDWQSISANPVGIITERDIVQFQALQMNLAEIQAQTVMSSPLFLLSPEDSLWTAHQEMQQRHVRRLVVSWNWGKGLGIVTLTSLLKIFDPIEMYSVIQTLQQTIEQLETEKAQLLEQLTVNSEQ</sequence>
<dbReference type="Pfam" id="PF00571">
    <property type="entry name" value="CBS"/>
    <property type="match status" value="4"/>
</dbReference>
<dbReference type="GO" id="GO:0016301">
    <property type="term" value="F:kinase activity"/>
    <property type="evidence" value="ECO:0007669"/>
    <property type="project" value="UniProtKB-KW"/>
</dbReference>
<evidence type="ECO:0000256" key="1">
    <source>
        <dbReference type="ARBA" id="ARBA00023122"/>
    </source>
</evidence>
<feature type="coiled-coil region" evidence="3">
    <location>
        <begin position="290"/>
        <end position="317"/>
    </location>
</feature>
<name>A0A1Z4LQT2_9CYAN</name>
<dbReference type="Gene3D" id="3.10.580.10">
    <property type="entry name" value="CBS-domain"/>
    <property type="match status" value="2"/>
</dbReference>
<dbReference type="InterPro" id="IPR046342">
    <property type="entry name" value="CBS_dom_sf"/>
</dbReference>
<feature type="domain" description="CBS" evidence="4">
    <location>
        <begin position="12"/>
        <end position="82"/>
    </location>
</feature>
<protein>
    <submittedName>
        <fullName evidence="5">Histidine kinase like sensor protein</fullName>
    </submittedName>
</protein>
<evidence type="ECO:0000256" key="2">
    <source>
        <dbReference type="PROSITE-ProRule" id="PRU00703"/>
    </source>
</evidence>
<feature type="domain" description="CBS" evidence="4">
    <location>
        <begin position="157"/>
        <end position="224"/>
    </location>
</feature>
<dbReference type="InterPro" id="IPR000644">
    <property type="entry name" value="CBS_dom"/>
</dbReference>
<keyword evidence="1 2" id="KW-0129">CBS domain</keyword>
<evidence type="ECO:0000256" key="3">
    <source>
        <dbReference type="SAM" id="Coils"/>
    </source>
</evidence>
<dbReference type="PROSITE" id="PS51371">
    <property type="entry name" value="CBS"/>
    <property type="match status" value="4"/>
</dbReference>